<organism evidence="2 3">
    <name type="scientific">Kipferlia bialata</name>
    <dbReference type="NCBI Taxonomy" id="797122"/>
    <lineage>
        <taxon>Eukaryota</taxon>
        <taxon>Metamonada</taxon>
        <taxon>Carpediemonas-like organisms</taxon>
        <taxon>Kipferlia</taxon>
    </lineage>
</organism>
<dbReference type="EMBL" id="BDIP01002941">
    <property type="protein sequence ID" value="GIQ87052.1"/>
    <property type="molecule type" value="Genomic_DNA"/>
</dbReference>
<sequence>MSGIESLRSGTLHEDDLTLPLTDAAPSSPLKGVNMDLANTVPRAPDAPVSARTHGIYSHYGCSPRRPGVSSHHQPRPPMGGSRTPRRPSGVSASPRSGMVRRFQAPPGQPQGPMSPRRTRIRTSRVGDKTPLQDGSLSASSRFSGSSSRPQAGLDHELLKHMADPPVQIPYVHVSVVYIGLWGYLGAH</sequence>
<reference evidence="2 3" key="1">
    <citation type="journal article" date="2018" name="PLoS ONE">
        <title>The draft genome of Kipferlia bialata reveals reductive genome evolution in fornicate parasites.</title>
        <authorList>
            <person name="Tanifuji G."/>
            <person name="Takabayashi S."/>
            <person name="Kume K."/>
            <person name="Takagi M."/>
            <person name="Nakayama T."/>
            <person name="Kamikawa R."/>
            <person name="Inagaki Y."/>
            <person name="Hashimoto T."/>
        </authorList>
    </citation>
    <scope>NUCLEOTIDE SEQUENCE [LARGE SCALE GENOMIC DNA]</scope>
    <source>
        <strain evidence="2">NY0173</strain>
    </source>
</reference>
<feature type="compositionally biased region" description="Low complexity" evidence="1">
    <location>
        <begin position="136"/>
        <end position="148"/>
    </location>
</feature>
<comment type="caution">
    <text evidence="2">The sequence shown here is derived from an EMBL/GenBank/DDBJ whole genome shotgun (WGS) entry which is preliminary data.</text>
</comment>
<dbReference type="AlphaFoldDB" id="A0A9K3D2K0"/>
<keyword evidence="3" id="KW-1185">Reference proteome</keyword>
<accession>A0A9K3D2K0</accession>
<proteinExistence type="predicted"/>
<gene>
    <name evidence="2" type="ORF">KIPB_009016</name>
</gene>
<protein>
    <submittedName>
        <fullName evidence="2">Uncharacterized protein</fullName>
    </submittedName>
</protein>
<evidence type="ECO:0000313" key="3">
    <source>
        <dbReference type="Proteomes" id="UP000265618"/>
    </source>
</evidence>
<name>A0A9K3D2K0_9EUKA</name>
<evidence type="ECO:0000256" key="1">
    <source>
        <dbReference type="SAM" id="MobiDB-lite"/>
    </source>
</evidence>
<feature type="region of interest" description="Disordered" evidence="1">
    <location>
        <begin position="1"/>
        <end position="152"/>
    </location>
</feature>
<evidence type="ECO:0000313" key="2">
    <source>
        <dbReference type="EMBL" id="GIQ87052.1"/>
    </source>
</evidence>
<dbReference type="Proteomes" id="UP000265618">
    <property type="component" value="Unassembled WGS sequence"/>
</dbReference>